<dbReference type="OrthoDB" id="3296614at2"/>
<comment type="caution">
    <text evidence="1">The sequence shown here is derived from an EMBL/GenBank/DDBJ whole genome shotgun (WGS) entry which is preliminary data.</text>
</comment>
<protein>
    <submittedName>
        <fullName evidence="1">Uncharacterized protein</fullName>
    </submittedName>
</protein>
<name>A0A101UQ05_9ACTN</name>
<organism evidence="1 2">
    <name type="scientific">Streptomyces dysideae</name>
    <dbReference type="NCBI Taxonomy" id="909626"/>
    <lineage>
        <taxon>Bacteria</taxon>
        <taxon>Bacillati</taxon>
        <taxon>Actinomycetota</taxon>
        <taxon>Actinomycetes</taxon>
        <taxon>Kitasatosporales</taxon>
        <taxon>Streptomycetaceae</taxon>
        <taxon>Streptomyces</taxon>
    </lineage>
</organism>
<evidence type="ECO:0000313" key="1">
    <source>
        <dbReference type="EMBL" id="KUO14761.1"/>
    </source>
</evidence>
<dbReference type="EMBL" id="LMXB01000132">
    <property type="protein sequence ID" value="KUO14761.1"/>
    <property type="molecule type" value="Genomic_DNA"/>
</dbReference>
<accession>A0A101UQ05</accession>
<dbReference type="AlphaFoldDB" id="A0A101UQ05"/>
<dbReference type="STRING" id="909626.AQJ91_44940"/>
<reference evidence="1 2" key="1">
    <citation type="submission" date="2015-10" db="EMBL/GenBank/DDBJ databases">
        <title>Draft genome sequence of Streptomyces sp. RV15, isolated from a marine sponge.</title>
        <authorList>
            <person name="Ruckert C."/>
            <person name="Abdelmohsen U.R."/>
            <person name="Winkler A."/>
            <person name="Hentschel U."/>
            <person name="Kalinowski J."/>
            <person name="Kampfer P."/>
            <person name="Glaeser S."/>
        </authorList>
    </citation>
    <scope>NUCLEOTIDE SEQUENCE [LARGE SCALE GENOMIC DNA]</scope>
    <source>
        <strain evidence="1 2">RV15</strain>
    </source>
</reference>
<keyword evidence="2" id="KW-1185">Reference proteome</keyword>
<dbReference type="Proteomes" id="UP000053260">
    <property type="component" value="Unassembled WGS sequence"/>
</dbReference>
<proteinExistence type="predicted"/>
<gene>
    <name evidence="1" type="ORF">AQJ91_44940</name>
</gene>
<evidence type="ECO:0000313" key="2">
    <source>
        <dbReference type="Proteomes" id="UP000053260"/>
    </source>
</evidence>
<sequence length="113" mass="13254">MGILAGMETRVRYAEIRPYTVPDSLSELTGPTDGFVELPIDLDWSQQRRYDLAVDKDRRRLYETVIREAMSPAELTRFLHAGLLLQLWPSLWLPPRARSLWQEKFPELRWIAA</sequence>